<dbReference type="SUPFAM" id="SSF53067">
    <property type="entry name" value="Actin-like ATPase domain"/>
    <property type="match status" value="2"/>
</dbReference>
<dbReference type="InterPro" id="IPR043129">
    <property type="entry name" value="ATPase_NBD"/>
</dbReference>
<sequence length="374" mass="40981">MIGPTIIIDNGSYTCKVGLSGAEAPCSIFPTYVARYGKSVSALVGLGKQHWVGEEAWKVRGISRLRRPVENGYITRFDDMELLWKEVFEGHLHVDPKEHPILMTEEMGNPEHDRERTAHIVFDSLGAPAFYLAKQSVLALYASGRASGTVFSCGYGQSFAVPVNEGFALQHAVSKLDIGGRDLTDFFNRLIGERGYAISTNAEIADGSKCKAEVCYVAQNYDRELGRLLAPGMSVETPFELPDGKTVYVDKERFMVPEALFNLSMIGFEAGDAHYALQRSISKCDTDIQHLLYQNIVPAGGSTKYPGFVERLRSEIVSINPSSASINVISSPDPLKSAWVGGSVVASLSTFKDMCISAQEYEETGSVTVHRKCI</sequence>
<dbReference type="Proteomes" id="UP000616885">
    <property type="component" value="Unassembled WGS sequence"/>
</dbReference>
<dbReference type="PANTHER" id="PTHR11937">
    <property type="entry name" value="ACTIN"/>
    <property type="match status" value="1"/>
</dbReference>
<comment type="caution">
    <text evidence="2">The sequence shown here is derived from an EMBL/GenBank/DDBJ whole genome shotgun (WGS) entry which is preliminary data.</text>
</comment>
<dbReference type="Gene3D" id="3.30.420.40">
    <property type="match status" value="2"/>
</dbReference>
<proteinExistence type="inferred from homology"/>
<dbReference type="InterPro" id="IPR004000">
    <property type="entry name" value="Actin"/>
</dbReference>
<gene>
    <name evidence="2" type="ORF">IM811_006741</name>
</gene>
<accession>A0A8H7K4S1</accession>
<dbReference type="EMBL" id="JADCTT010000018">
    <property type="protein sequence ID" value="KAF9743085.1"/>
    <property type="molecule type" value="Genomic_DNA"/>
</dbReference>
<dbReference type="FunFam" id="3.30.420.40:FF:000050">
    <property type="entry name" value="Actin, alpha skeletal muscle"/>
    <property type="match status" value="1"/>
</dbReference>
<dbReference type="Pfam" id="PF00022">
    <property type="entry name" value="Actin"/>
    <property type="match status" value="1"/>
</dbReference>
<evidence type="ECO:0000256" key="1">
    <source>
        <dbReference type="RuleBase" id="RU000487"/>
    </source>
</evidence>
<dbReference type="PRINTS" id="PR00190">
    <property type="entry name" value="ACTIN"/>
</dbReference>
<evidence type="ECO:0000313" key="2">
    <source>
        <dbReference type="EMBL" id="KAF9743085.1"/>
    </source>
</evidence>
<dbReference type="SMART" id="SM00268">
    <property type="entry name" value="ACTIN"/>
    <property type="match status" value="1"/>
</dbReference>
<organism evidence="2 3">
    <name type="scientific">Bionectria ochroleuca</name>
    <name type="common">Gliocladium roseum</name>
    <dbReference type="NCBI Taxonomy" id="29856"/>
    <lineage>
        <taxon>Eukaryota</taxon>
        <taxon>Fungi</taxon>
        <taxon>Dikarya</taxon>
        <taxon>Ascomycota</taxon>
        <taxon>Pezizomycotina</taxon>
        <taxon>Sordariomycetes</taxon>
        <taxon>Hypocreomycetidae</taxon>
        <taxon>Hypocreales</taxon>
        <taxon>Bionectriaceae</taxon>
        <taxon>Clonostachys</taxon>
    </lineage>
</organism>
<name>A0A8H7K4S1_BIOOC</name>
<dbReference type="AlphaFoldDB" id="A0A8H7K4S1"/>
<protein>
    <submittedName>
        <fullName evidence="2">Uncharacterized protein</fullName>
    </submittedName>
</protein>
<reference evidence="2" key="1">
    <citation type="submission" date="2020-10" db="EMBL/GenBank/DDBJ databases">
        <title>High-Quality Genome Resource of Clonostachys rosea strain S41 by Oxford Nanopore Long-Read Sequencing.</title>
        <authorList>
            <person name="Wang H."/>
        </authorList>
    </citation>
    <scope>NUCLEOTIDE SEQUENCE</scope>
    <source>
        <strain evidence="2">S41</strain>
    </source>
</reference>
<comment type="similarity">
    <text evidence="1">Belongs to the actin family.</text>
</comment>
<dbReference type="Gene3D" id="3.90.640.10">
    <property type="entry name" value="Actin, Chain A, domain 4"/>
    <property type="match status" value="1"/>
</dbReference>
<evidence type="ECO:0000313" key="3">
    <source>
        <dbReference type="Proteomes" id="UP000616885"/>
    </source>
</evidence>